<keyword evidence="2" id="KW-1185">Reference proteome</keyword>
<gene>
    <name evidence="1" type="ORF">MRATA1EN1_LOCUS14044</name>
</gene>
<protein>
    <submittedName>
        <fullName evidence="1">Uncharacterized protein</fullName>
    </submittedName>
</protein>
<proteinExistence type="predicted"/>
<dbReference type="EMBL" id="OX459960">
    <property type="protein sequence ID" value="CAI9165082.1"/>
    <property type="molecule type" value="Genomic_DNA"/>
</dbReference>
<accession>A0ABN8YU22</accession>
<name>A0ABN8YU22_RANTA</name>
<organism evidence="1 2">
    <name type="scientific">Rangifer tarandus platyrhynchus</name>
    <name type="common">Svalbard reindeer</name>
    <dbReference type="NCBI Taxonomy" id="3082113"/>
    <lineage>
        <taxon>Eukaryota</taxon>
        <taxon>Metazoa</taxon>
        <taxon>Chordata</taxon>
        <taxon>Craniata</taxon>
        <taxon>Vertebrata</taxon>
        <taxon>Euteleostomi</taxon>
        <taxon>Mammalia</taxon>
        <taxon>Eutheria</taxon>
        <taxon>Laurasiatheria</taxon>
        <taxon>Artiodactyla</taxon>
        <taxon>Ruminantia</taxon>
        <taxon>Pecora</taxon>
        <taxon>Cervidae</taxon>
        <taxon>Odocoileinae</taxon>
        <taxon>Rangifer</taxon>
    </lineage>
</organism>
<dbReference type="Proteomes" id="UP001176941">
    <property type="component" value="Chromosome 24"/>
</dbReference>
<sequence length="157" mass="17851">MDKTEIPIQIQYTLCLLGGQFRYLWNLDIGLRTGVTNSMGRETASRWLQSNLCFRSPEQQIHLPRSKGNTEAGVGGRQGPLYISAKVLQLQIRENAGYEIQWETHIYTTQVSKLKEAVSGNFRINRHLVFPADFGKDSSLSHRAIGENSIHKKCTWC</sequence>
<evidence type="ECO:0000313" key="2">
    <source>
        <dbReference type="Proteomes" id="UP001176941"/>
    </source>
</evidence>
<evidence type="ECO:0000313" key="1">
    <source>
        <dbReference type="EMBL" id="CAI9165082.1"/>
    </source>
</evidence>
<reference evidence="1" key="1">
    <citation type="submission" date="2023-04" db="EMBL/GenBank/DDBJ databases">
        <authorList>
            <consortium name="ELIXIR-Norway"/>
        </authorList>
    </citation>
    <scope>NUCLEOTIDE SEQUENCE [LARGE SCALE GENOMIC DNA]</scope>
</reference>